<accession>A0A812T6X5</accession>
<sequence>AASTDRSSSSYQQHLPGWIAQSASTADLPHTLRSLWRCFDGKVFADDRDITVEDATAEETFPDGKDAVPGMFSARFDGGDIEHKFRRVHKILQAHNFPVLMVDAGIGDNFGKLTQNYLNKIEKEKGVLICVCTAHYAEKTSSPFSSFQELQFALDYSLDVLPLKVADVYPPKPPGGPKHPHDQDCEAEALIKMIFRPNLAYKDCRKLDEMEIARLIADKLLKKKQVSGHGGEGGYIQR</sequence>
<protein>
    <submittedName>
        <fullName evidence="1">FAP50 protein</fullName>
    </submittedName>
</protein>
<evidence type="ECO:0000313" key="1">
    <source>
        <dbReference type="EMBL" id="CAE7522273.1"/>
    </source>
</evidence>
<dbReference type="AlphaFoldDB" id="A0A812T6X5"/>
<dbReference type="EMBL" id="CAJNJA010024117">
    <property type="protein sequence ID" value="CAE7522273.1"/>
    <property type="molecule type" value="Genomic_DNA"/>
</dbReference>
<dbReference type="Proteomes" id="UP000601435">
    <property type="component" value="Unassembled WGS sequence"/>
</dbReference>
<proteinExistence type="predicted"/>
<gene>
    <name evidence="1" type="primary">FAP50</name>
    <name evidence="1" type="ORF">SNEC2469_LOCUS14938</name>
</gene>
<dbReference type="OrthoDB" id="438871at2759"/>
<reference evidence="1" key="1">
    <citation type="submission" date="2021-02" db="EMBL/GenBank/DDBJ databases">
        <authorList>
            <person name="Dougan E. K."/>
            <person name="Rhodes N."/>
            <person name="Thang M."/>
            <person name="Chan C."/>
        </authorList>
    </citation>
    <scope>NUCLEOTIDE SEQUENCE</scope>
</reference>
<organism evidence="1 2">
    <name type="scientific">Symbiodinium necroappetens</name>
    <dbReference type="NCBI Taxonomy" id="1628268"/>
    <lineage>
        <taxon>Eukaryota</taxon>
        <taxon>Sar</taxon>
        <taxon>Alveolata</taxon>
        <taxon>Dinophyceae</taxon>
        <taxon>Suessiales</taxon>
        <taxon>Symbiodiniaceae</taxon>
        <taxon>Symbiodinium</taxon>
    </lineage>
</organism>
<name>A0A812T6X5_9DINO</name>
<keyword evidence="2" id="KW-1185">Reference proteome</keyword>
<feature type="non-terminal residue" evidence="1">
    <location>
        <position position="1"/>
    </location>
</feature>
<evidence type="ECO:0000313" key="2">
    <source>
        <dbReference type="Proteomes" id="UP000601435"/>
    </source>
</evidence>
<comment type="caution">
    <text evidence="1">The sequence shown here is derived from an EMBL/GenBank/DDBJ whole genome shotgun (WGS) entry which is preliminary data.</text>
</comment>